<dbReference type="SFLD" id="SFLDF00003">
    <property type="entry name" value="D-galactonate_dehydratase"/>
    <property type="match status" value="1"/>
</dbReference>
<gene>
    <name evidence="6" type="ORF">PV11_04036</name>
</gene>
<dbReference type="CDD" id="cd03325">
    <property type="entry name" value="D-galactonate_dehydratase"/>
    <property type="match status" value="1"/>
</dbReference>
<dbReference type="SUPFAM" id="SSF54826">
    <property type="entry name" value="Enolase N-terminal domain-like"/>
    <property type="match status" value="1"/>
</dbReference>
<dbReference type="InterPro" id="IPR013342">
    <property type="entry name" value="Mandelate_racemase_C"/>
</dbReference>
<dbReference type="HOGENOM" id="CLU_030273_3_2_1"/>
<dbReference type="InterPro" id="IPR013341">
    <property type="entry name" value="Mandelate_racemase_N_dom"/>
</dbReference>
<dbReference type="InterPro" id="IPR029065">
    <property type="entry name" value="Enolase_C-like"/>
</dbReference>
<keyword evidence="2" id="KW-0479">Metal-binding</keyword>
<accession>A0A0D1X2R7</accession>
<protein>
    <recommendedName>
        <fullName evidence="5">Mandelate racemase/muconate lactonizing enzyme C-terminal domain-containing protein</fullName>
    </recommendedName>
</protein>
<dbReference type="OrthoDB" id="2579025at2759"/>
<dbReference type="InterPro" id="IPR018110">
    <property type="entry name" value="Mandel_Rmase/mucon_lact_enz_CS"/>
</dbReference>
<dbReference type="SMART" id="SM00922">
    <property type="entry name" value="MR_MLE"/>
    <property type="match status" value="1"/>
</dbReference>
<dbReference type="Proteomes" id="UP000053599">
    <property type="component" value="Unassembled WGS sequence"/>
</dbReference>
<evidence type="ECO:0000259" key="5">
    <source>
        <dbReference type="SMART" id="SM00922"/>
    </source>
</evidence>
<dbReference type="SFLD" id="SFLDG00179">
    <property type="entry name" value="mandelate_racemase"/>
    <property type="match status" value="1"/>
</dbReference>
<dbReference type="GO" id="GO:0034194">
    <property type="term" value="P:D-galactonate catabolic process"/>
    <property type="evidence" value="ECO:0007669"/>
    <property type="project" value="InterPro"/>
</dbReference>
<keyword evidence="3" id="KW-0460">Magnesium</keyword>
<dbReference type="GO" id="GO:0008869">
    <property type="term" value="F:galactonate dehydratase activity"/>
    <property type="evidence" value="ECO:0007669"/>
    <property type="project" value="InterPro"/>
</dbReference>
<dbReference type="InterPro" id="IPR023592">
    <property type="entry name" value="Galactonate_deHydtase"/>
</dbReference>
<evidence type="ECO:0000256" key="4">
    <source>
        <dbReference type="ARBA" id="ARBA00023239"/>
    </source>
</evidence>
<sequence>MATDQLRTLAGRTDGVQPEVPGQPLAKIKSIEYFRVKPRWLFVKICDDQGNYGWGEATLEGHTKAIEGALDEIIDRIIGYEADDIEHIWQTIYRLGFYRGGPVFMSALAGIDIALWDLKGRKMNVPIYQLLGGRVRNKIQVYAWIGGDRPADIETAAKARIAQGLKCIKMNATEDVNWLDSPSVLDATISRLKIVKDLGLDAGLDFHGRLHKPMAKQLAKALEPYRPLFIEEPLLVEHPEALKQFSNYTTIPIAFGERLYSRWDVKRFLEDASVDILQPDIAHAGGISETKRIANMAETYDVAVAPHCPLGPIALAACIQVDVAIPNFVIQEMSLGMHYNTEVGEEDLNTYLVDKSVFEIREGYVAAPTRPGLGIEVDEGVVRRIAADTKPWQPKEFYGPDGSVREW</sequence>
<keyword evidence="4" id="KW-0456">Lyase</keyword>
<dbReference type="Gene3D" id="3.20.20.120">
    <property type="entry name" value="Enolase-like C-terminal domain"/>
    <property type="match status" value="1"/>
</dbReference>
<feature type="domain" description="Mandelate racemase/muconate lactonizing enzyme C-terminal" evidence="5">
    <location>
        <begin position="150"/>
        <end position="252"/>
    </location>
</feature>
<dbReference type="PANTHER" id="PTHR48080:SF2">
    <property type="entry name" value="D-GALACTONATE DEHYDRATASE"/>
    <property type="match status" value="1"/>
</dbReference>
<reference evidence="6 7" key="1">
    <citation type="submission" date="2015-01" db="EMBL/GenBank/DDBJ databases">
        <title>The Genome Sequence of Exophiala sideris CBS121828.</title>
        <authorList>
            <consortium name="The Broad Institute Genomics Platform"/>
            <person name="Cuomo C."/>
            <person name="de Hoog S."/>
            <person name="Gorbushina A."/>
            <person name="Stielow B."/>
            <person name="Teixiera M."/>
            <person name="Abouelleil A."/>
            <person name="Chapman S.B."/>
            <person name="Priest M."/>
            <person name="Young S.K."/>
            <person name="Wortman J."/>
            <person name="Nusbaum C."/>
            <person name="Birren B."/>
        </authorList>
    </citation>
    <scope>NUCLEOTIDE SEQUENCE [LARGE SCALE GENOMIC DNA]</scope>
    <source>
        <strain evidence="6 7">CBS 121828</strain>
    </source>
</reference>
<comment type="cofactor">
    <cofactor evidence="1">
        <name>Mg(2+)</name>
        <dbReference type="ChEBI" id="CHEBI:18420"/>
    </cofactor>
</comment>
<dbReference type="EMBL" id="KN846952">
    <property type="protein sequence ID" value="KIV81886.1"/>
    <property type="molecule type" value="Genomic_DNA"/>
</dbReference>
<dbReference type="PANTHER" id="PTHR48080">
    <property type="entry name" value="D-GALACTONATE DEHYDRATASE-RELATED"/>
    <property type="match status" value="1"/>
</dbReference>
<dbReference type="Gene3D" id="3.30.390.10">
    <property type="entry name" value="Enolase-like, N-terminal domain"/>
    <property type="match status" value="1"/>
</dbReference>
<dbReference type="InterPro" id="IPR029017">
    <property type="entry name" value="Enolase-like_N"/>
</dbReference>
<evidence type="ECO:0000256" key="2">
    <source>
        <dbReference type="ARBA" id="ARBA00022723"/>
    </source>
</evidence>
<dbReference type="STRING" id="1016849.A0A0D1X2R7"/>
<dbReference type="Pfam" id="PF02746">
    <property type="entry name" value="MR_MLE_N"/>
    <property type="match status" value="1"/>
</dbReference>
<dbReference type="SUPFAM" id="SSF51604">
    <property type="entry name" value="Enolase C-terminal domain-like"/>
    <property type="match status" value="1"/>
</dbReference>
<dbReference type="GO" id="GO:0046872">
    <property type="term" value="F:metal ion binding"/>
    <property type="evidence" value="ECO:0007669"/>
    <property type="project" value="UniProtKB-KW"/>
</dbReference>
<evidence type="ECO:0000313" key="7">
    <source>
        <dbReference type="Proteomes" id="UP000053599"/>
    </source>
</evidence>
<name>A0A0D1X2R7_9EURO</name>
<dbReference type="PROSITE" id="PS00908">
    <property type="entry name" value="MR_MLE_1"/>
    <property type="match status" value="1"/>
</dbReference>
<dbReference type="AlphaFoldDB" id="A0A0D1X2R7"/>
<dbReference type="GO" id="GO:0009063">
    <property type="term" value="P:amino acid catabolic process"/>
    <property type="evidence" value="ECO:0007669"/>
    <property type="project" value="InterPro"/>
</dbReference>
<dbReference type="InterPro" id="IPR036849">
    <property type="entry name" value="Enolase-like_C_sf"/>
</dbReference>
<dbReference type="NCBIfam" id="NF010624">
    <property type="entry name" value="PRK14017.1"/>
    <property type="match status" value="1"/>
</dbReference>
<dbReference type="FunFam" id="3.30.390.10:FF:000003">
    <property type="entry name" value="D-galactonate dehydratase"/>
    <property type="match status" value="1"/>
</dbReference>
<dbReference type="InterPro" id="IPR034593">
    <property type="entry name" value="DgoD-like"/>
</dbReference>
<dbReference type="SFLD" id="SFLDS00001">
    <property type="entry name" value="Enolase"/>
    <property type="match status" value="1"/>
</dbReference>
<organism evidence="6 7">
    <name type="scientific">Exophiala sideris</name>
    <dbReference type="NCBI Taxonomy" id="1016849"/>
    <lineage>
        <taxon>Eukaryota</taxon>
        <taxon>Fungi</taxon>
        <taxon>Dikarya</taxon>
        <taxon>Ascomycota</taxon>
        <taxon>Pezizomycotina</taxon>
        <taxon>Eurotiomycetes</taxon>
        <taxon>Chaetothyriomycetidae</taxon>
        <taxon>Chaetothyriales</taxon>
        <taxon>Herpotrichiellaceae</taxon>
        <taxon>Exophiala</taxon>
    </lineage>
</organism>
<proteinExistence type="predicted"/>
<evidence type="ECO:0000313" key="6">
    <source>
        <dbReference type="EMBL" id="KIV81886.1"/>
    </source>
</evidence>
<evidence type="ECO:0000256" key="1">
    <source>
        <dbReference type="ARBA" id="ARBA00001946"/>
    </source>
</evidence>
<evidence type="ECO:0000256" key="3">
    <source>
        <dbReference type="ARBA" id="ARBA00022842"/>
    </source>
</evidence>
<dbReference type="Pfam" id="PF13378">
    <property type="entry name" value="MR_MLE_C"/>
    <property type="match status" value="1"/>
</dbReference>